<evidence type="ECO:0000313" key="8">
    <source>
        <dbReference type="Proteomes" id="UP000243900"/>
    </source>
</evidence>
<feature type="DNA-binding region" description="H-T-H motif" evidence="4">
    <location>
        <begin position="47"/>
        <end position="66"/>
    </location>
</feature>
<dbReference type="AlphaFoldDB" id="A0A2P6AQF3"/>
<dbReference type="GO" id="GO:0000976">
    <property type="term" value="F:transcription cis-regulatory region binding"/>
    <property type="evidence" value="ECO:0007669"/>
    <property type="project" value="TreeGrafter"/>
</dbReference>
<dbReference type="InterPro" id="IPR001647">
    <property type="entry name" value="HTH_TetR"/>
</dbReference>
<reference evidence="8" key="1">
    <citation type="submission" date="2018-02" db="EMBL/GenBank/DDBJ databases">
        <title>Genome sequencing of Solimonas sp. HR-BB.</title>
        <authorList>
            <person name="Lee Y."/>
            <person name="Jeon C.O."/>
        </authorList>
    </citation>
    <scope>NUCLEOTIDE SEQUENCE [LARGE SCALE GENOMIC DNA]</scope>
    <source>
        <strain evidence="8">HR-E</strain>
    </source>
</reference>
<evidence type="ECO:0000256" key="3">
    <source>
        <dbReference type="ARBA" id="ARBA00023163"/>
    </source>
</evidence>
<dbReference type="PRINTS" id="PR00455">
    <property type="entry name" value="HTHTETR"/>
</dbReference>
<dbReference type="SUPFAM" id="SSF46689">
    <property type="entry name" value="Homeodomain-like"/>
    <property type="match status" value="1"/>
</dbReference>
<keyword evidence="2 4" id="KW-0238">DNA-binding</keyword>
<dbReference type="FunFam" id="1.10.10.60:FF:000141">
    <property type="entry name" value="TetR family transcriptional regulator"/>
    <property type="match status" value="1"/>
</dbReference>
<dbReference type="InterPro" id="IPR050109">
    <property type="entry name" value="HTH-type_TetR-like_transc_reg"/>
</dbReference>
<comment type="caution">
    <text evidence="7">The sequence shown here is derived from an EMBL/GenBank/DDBJ whole genome shotgun (WGS) entry which is preliminary data.</text>
</comment>
<dbReference type="EMBL" id="PTQZ01000318">
    <property type="protein sequence ID" value="PQA30423.1"/>
    <property type="molecule type" value="Genomic_DNA"/>
</dbReference>
<feature type="domain" description="HTH tetR-type" evidence="6">
    <location>
        <begin position="24"/>
        <end position="84"/>
    </location>
</feature>
<dbReference type="PANTHER" id="PTHR30055:SF146">
    <property type="entry name" value="HTH-TYPE TRANSCRIPTIONAL DUAL REGULATOR CECR"/>
    <property type="match status" value="1"/>
</dbReference>
<dbReference type="SUPFAM" id="SSF48498">
    <property type="entry name" value="Tetracyclin repressor-like, C-terminal domain"/>
    <property type="match status" value="1"/>
</dbReference>
<feature type="region of interest" description="Disordered" evidence="5">
    <location>
        <begin position="1"/>
        <end position="25"/>
    </location>
</feature>
<dbReference type="Proteomes" id="UP000243900">
    <property type="component" value="Unassembled WGS sequence"/>
</dbReference>
<dbReference type="InterPro" id="IPR039536">
    <property type="entry name" value="TetR_C_Proteobacteria"/>
</dbReference>
<keyword evidence="3" id="KW-0804">Transcription</keyword>
<dbReference type="GO" id="GO:0003700">
    <property type="term" value="F:DNA-binding transcription factor activity"/>
    <property type="evidence" value="ECO:0007669"/>
    <property type="project" value="TreeGrafter"/>
</dbReference>
<dbReference type="OrthoDB" id="8535430at2"/>
<dbReference type="RefSeq" id="WP_105193392.1">
    <property type="nucleotide sequence ID" value="NZ_PTQZ01000318.1"/>
</dbReference>
<keyword evidence="8" id="KW-1185">Reference proteome</keyword>
<dbReference type="InterPro" id="IPR036271">
    <property type="entry name" value="Tet_transcr_reg_TetR-rel_C_sf"/>
</dbReference>
<evidence type="ECO:0000259" key="6">
    <source>
        <dbReference type="PROSITE" id="PS50977"/>
    </source>
</evidence>
<evidence type="ECO:0000256" key="5">
    <source>
        <dbReference type="SAM" id="MobiDB-lite"/>
    </source>
</evidence>
<evidence type="ECO:0000256" key="1">
    <source>
        <dbReference type="ARBA" id="ARBA00023015"/>
    </source>
</evidence>
<protein>
    <submittedName>
        <fullName evidence="7">Transcriptional regulator</fullName>
    </submittedName>
</protein>
<organism evidence="7 8">
    <name type="scientific">Amnimonas aquatica</name>
    <dbReference type="NCBI Taxonomy" id="2094561"/>
    <lineage>
        <taxon>Bacteria</taxon>
        <taxon>Pseudomonadati</taxon>
        <taxon>Pseudomonadota</taxon>
        <taxon>Gammaproteobacteria</taxon>
        <taxon>Moraxellales</taxon>
        <taxon>Moraxellaceae</taxon>
        <taxon>Amnimonas</taxon>
    </lineage>
</organism>
<keyword evidence="1" id="KW-0805">Transcription regulation</keyword>
<dbReference type="PROSITE" id="PS50977">
    <property type="entry name" value="HTH_TETR_2"/>
    <property type="match status" value="1"/>
</dbReference>
<dbReference type="Pfam" id="PF14246">
    <property type="entry name" value="TetR_C_7"/>
    <property type="match status" value="1"/>
</dbReference>
<evidence type="ECO:0000256" key="4">
    <source>
        <dbReference type="PROSITE-ProRule" id="PRU00335"/>
    </source>
</evidence>
<sequence length="215" mass="23724">MKIDKAQASAEVPARPKRGRPRDPERLKRVILTASCQFLEQGFERTSMESVAQAAGVSKMTLYNYFASKNALIEACVAARTDSIFEDFGADSLSPSRPEEALRLIARQFLKLMRSDDVIQLHRMLHGLATLQPDVCQGFFKAGPTRIAQHVCRYLESAMAAGTLHIDDVPLAADQLLALMLGRPHLHATLGLGKPEAGQDEHLVREGVALFLARY</sequence>
<dbReference type="Pfam" id="PF00440">
    <property type="entry name" value="TetR_N"/>
    <property type="match status" value="1"/>
</dbReference>
<proteinExistence type="predicted"/>
<dbReference type="PANTHER" id="PTHR30055">
    <property type="entry name" value="HTH-TYPE TRANSCRIPTIONAL REGULATOR RUTR"/>
    <property type="match status" value="1"/>
</dbReference>
<dbReference type="Gene3D" id="1.10.10.60">
    <property type="entry name" value="Homeodomain-like"/>
    <property type="match status" value="1"/>
</dbReference>
<dbReference type="Gene3D" id="1.10.357.10">
    <property type="entry name" value="Tetracycline Repressor, domain 2"/>
    <property type="match status" value="1"/>
</dbReference>
<dbReference type="InterPro" id="IPR009057">
    <property type="entry name" value="Homeodomain-like_sf"/>
</dbReference>
<gene>
    <name evidence="7" type="ORF">C5O18_09520</name>
</gene>
<evidence type="ECO:0000256" key="2">
    <source>
        <dbReference type="ARBA" id="ARBA00023125"/>
    </source>
</evidence>
<accession>A0A2P6AQF3</accession>
<feature type="non-terminal residue" evidence="7">
    <location>
        <position position="215"/>
    </location>
</feature>
<evidence type="ECO:0000313" key="7">
    <source>
        <dbReference type="EMBL" id="PQA30423.1"/>
    </source>
</evidence>
<name>A0A2P6AQF3_9GAMM</name>